<gene>
    <name evidence="2" type="ORF">EYC80_009546</name>
</gene>
<proteinExistence type="predicted"/>
<keyword evidence="3" id="KW-1185">Reference proteome</keyword>
<protein>
    <submittedName>
        <fullName evidence="2">Uncharacterized protein</fullName>
    </submittedName>
</protein>
<evidence type="ECO:0000256" key="1">
    <source>
        <dbReference type="SAM" id="MobiDB-lite"/>
    </source>
</evidence>
<dbReference type="AlphaFoldDB" id="A0A5N6JY58"/>
<evidence type="ECO:0000313" key="3">
    <source>
        <dbReference type="Proteomes" id="UP000326757"/>
    </source>
</evidence>
<name>A0A5N6JY58_MONLA</name>
<sequence length="209" mass="24262">MDSRALPSIMGIQKPHISATQEPKKTMELKALPIIEDDQVDLRPIDRALTQGFPDIYWGPRPVIQRPTARYPSTVQEPESIDMPSGWKGKGKATDTDTDIYPSPRISLSVGFKRYWQDISNDEVITLLHDSGMIRTIKERIEPDFCHHRLIYYKAMDWTTLGMKEAEEDWEVFWKAASENNLAVLRMMRDCGMEHEAQKYAWRKFFVGK</sequence>
<dbReference type="OrthoDB" id="3544085at2759"/>
<reference evidence="2 3" key="1">
    <citation type="submission" date="2019-06" db="EMBL/GenBank/DDBJ databases">
        <title>Genome Sequence of the Brown Rot Fungal Pathogen Monilinia laxa.</title>
        <authorList>
            <person name="De Miccolis Angelini R.M."/>
            <person name="Landi L."/>
            <person name="Abate D."/>
            <person name="Pollastro S."/>
            <person name="Romanazzi G."/>
            <person name="Faretra F."/>
        </authorList>
    </citation>
    <scope>NUCLEOTIDE SEQUENCE [LARGE SCALE GENOMIC DNA]</scope>
    <source>
        <strain evidence="2 3">Mlax316</strain>
    </source>
</reference>
<dbReference type="EMBL" id="VIGI01000011">
    <property type="protein sequence ID" value="KAB8294092.1"/>
    <property type="molecule type" value="Genomic_DNA"/>
</dbReference>
<feature type="region of interest" description="Disordered" evidence="1">
    <location>
        <begin position="72"/>
        <end position="98"/>
    </location>
</feature>
<dbReference type="Proteomes" id="UP000326757">
    <property type="component" value="Unassembled WGS sequence"/>
</dbReference>
<organism evidence="2 3">
    <name type="scientific">Monilinia laxa</name>
    <name type="common">Brown rot fungus</name>
    <name type="synonym">Sclerotinia laxa</name>
    <dbReference type="NCBI Taxonomy" id="61186"/>
    <lineage>
        <taxon>Eukaryota</taxon>
        <taxon>Fungi</taxon>
        <taxon>Dikarya</taxon>
        <taxon>Ascomycota</taxon>
        <taxon>Pezizomycotina</taxon>
        <taxon>Leotiomycetes</taxon>
        <taxon>Helotiales</taxon>
        <taxon>Sclerotiniaceae</taxon>
        <taxon>Monilinia</taxon>
    </lineage>
</organism>
<accession>A0A5N6JY58</accession>
<evidence type="ECO:0000313" key="2">
    <source>
        <dbReference type="EMBL" id="KAB8294092.1"/>
    </source>
</evidence>
<comment type="caution">
    <text evidence="2">The sequence shown here is derived from an EMBL/GenBank/DDBJ whole genome shotgun (WGS) entry which is preliminary data.</text>
</comment>